<dbReference type="InterPro" id="IPR023313">
    <property type="entry name" value="UBQ-conjugating_AS"/>
</dbReference>
<evidence type="ECO:0000259" key="5">
    <source>
        <dbReference type="PROSITE" id="PS50127"/>
    </source>
</evidence>
<feature type="region of interest" description="Disordered" evidence="4">
    <location>
        <begin position="168"/>
        <end position="209"/>
    </location>
</feature>
<feature type="compositionally biased region" description="Basic and acidic residues" evidence="4">
    <location>
        <begin position="347"/>
        <end position="359"/>
    </location>
</feature>
<dbReference type="EMBL" id="QEAP01000065">
    <property type="protein sequence ID" value="TPX75872.1"/>
    <property type="molecule type" value="Genomic_DNA"/>
</dbReference>
<feature type="region of interest" description="Disordered" evidence="4">
    <location>
        <begin position="283"/>
        <end position="309"/>
    </location>
</feature>
<evidence type="ECO:0000256" key="1">
    <source>
        <dbReference type="ARBA" id="ARBA00022679"/>
    </source>
</evidence>
<reference evidence="6 7" key="1">
    <citation type="journal article" date="2019" name="Sci. Rep.">
        <title>Comparative genomics of chytrid fungi reveal insights into the obligate biotrophic and pathogenic lifestyle of Synchytrium endobioticum.</title>
        <authorList>
            <person name="van de Vossenberg B.T.L.H."/>
            <person name="Warris S."/>
            <person name="Nguyen H.D.T."/>
            <person name="van Gent-Pelzer M.P.E."/>
            <person name="Joly D.L."/>
            <person name="van de Geest H.C."/>
            <person name="Bonants P.J.M."/>
            <person name="Smith D.S."/>
            <person name="Levesque C.A."/>
            <person name="van der Lee T.A.J."/>
        </authorList>
    </citation>
    <scope>NUCLEOTIDE SEQUENCE [LARGE SCALE GENOMIC DNA]</scope>
    <source>
        <strain evidence="6 7">CBS 675.73</strain>
    </source>
</reference>
<dbReference type="OrthoDB" id="9978460at2759"/>
<accession>A0A507FI33</accession>
<comment type="caution">
    <text evidence="6">The sequence shown here is derived from an EMBL/GenBank/DDBJ whole genome shotgun (WGS) entry which is preliminary data.</text>
</comment>
<dbReference type="PANTHER" id="PTHR24067">
    <property type="entry name" value="UBIQUITIN-CONJUGATING ENZYME E2"/>
    <property type="match status" value="1"/>
</dbReference>
<dbReference type="GO" id="GO:0016740">
    <property type="term" value="F:transferase activity"/>
    <property type="evidence" value="ECO:0007669"/>
    <property type="project" value="UniProtKB-KW"/>
</dbReference>
<dbReference type="Proteomes" id="UP000320333">
    <property type="component" value="Unassembled WGS sequence"/>
</dbReference>
<dbReference type="STRING" id="246404.A0A507FI33"/>
<evidence type="ECO:0000256" key="3">
    <source>
        <dbReference type="PROSITE-ProRule" id="PRU10133"/>
    </source>
</evidence>
<dbReference type="AlphaFoldDB" id="A0A507FI33"/>
<proteinExistence type="predicted"/>
<keyword evidence="2" id="KW-0833">Ubl conjugation pathway</keyword>
<dbReference type="PROSITE" id="PS00183">
    <property type="entry name" value="UBC_1"/>
    <property type="match status" value="1"/>
</dbReference>
<evidence type="ECO:0000313" key="6">
    <source>
        <dbReference type="EMBL" id="TPX75872.1"/>
    </source>
</evidence>
<keyword evidence="1" id="KW-0808">Transferase</keyword>
<dbReference type="SUPFAM" id="SSF54495">
    <property type="entry name" value="UBC-like"/>
    <property type="match status" value="1"/>
</dbReference>
<dbReference type="SMART" id="SM00212">
    <property type="entry name" value="UBCc"/>
    <property type="match status" value="1"/>
</dbReference>
<sequence>MSRTALLLERELHRINRMDEASAPWGLSVEVVLNNIFEWKGTILGAPDTPWEGAILKVKILFDEDYNETPPQIVFLTIPFHPNIDMHTGAPCLRLLDDAAAWEPETSILNILLTLQDLIANPILENPVNIPACEIYTQSPRLYAQLCRDCVVASRRLDAGLRPYSSTLSTIHSQHTSSSTHPQSATPSQPRLCTIPQPQQPTTASHKKHQVTRLSFEEYHAFWKASATSMPPEPVRKEGIPRPVRIRFDGVTPHGRMTEHRFKDMVEQQRVLWYGKFNLKRGEGGTTAGTAPEVRDRQHLSGGVSQSLNRAQEVEEKVAAMRRAYSLTSPSVVGMSRNELNSGLGGYDERSRDPSDRMEASFSGSSGGGIALISPEGVVADGSSYALPPLSKADSSVLKSSANLISDAISREEDHEWEMEAMELEQWANDLE</sequence>
<feature type="compositionally biased region" description="Low complexity" evidence="4">
    <location>
        <begin position="168"/>
        <end position="190"/>
    </location>
</feature>
<dbReference type="Pfam" id="PF00179">
    <property type="entry name" value="UQ_con"/>
    <property type="match status" value="1"/>
</dbReference>
<organism evidence="6 7">
    <name type="scientific">Chytriomyces confervae</name>
    <dbReference type="NCBI Taxonomy" id="246404"/>
    <lineage>
        <taxon>Eukaryota</taxon>
        <taxon>Fungi</taxon>
        <taxon>Fungi incertae sedis</taxon>
        <taxon>Chytridiomycota</taxon>
        <taxon>Chytridiomycota incertae sedis</taxon>
        <taxon>Chytridiomycetes</taxon>
        <taxon>Chytridiales</taxon>
        <taxon>Chytriomycetaceae</taxon>
        <taxon>Chytriomyces</taxon>
    </lineage>
</organism>
<dbReference type="InterPro" id="IPR000608">
    <property type="entry name" value="UBC"/>
</dbReference>
<feature type="region of interest" description="Disordered" evidence="4">
    <location>
        <begin position="336"/>
        <end position="364"/>
    </location>
</feature>
<dbReference type="PROSITE" id="PS50127">
    <property type="entry name" value="UBC_2"/>
    <property type="match status" value="1"/>
</dbReference>
<feature type="domain" description="UBC core" evidence="5">
    <location>
        <begin position="3"/>
        <end position="156"/>
    </location>
</feature>
<gene>
    <name evidence="6" type="ORF">CcCBS67573_g02866</name>
</gene>
<dbReference type="InterPro" id="IPR016135">
    <property type="entry name" value="UBQ-conjugating_enzyme/RWD"/>
</dbReference>
<evidence type="ECO:0000256" key="2">
    <source>
        <dbReference type="ARBA" id="ARBA00022786"/>
    </source>
</evidence>
<evidence type="ECO:0000256" key="4">
    <source>
        <dbReference type="SAM" id="MobiDB-lite"/>
    </source>
</evidence>
<evidence type="ECO:0000313" key="7">
    <source>
        <dbReference type="Proteomes" id="UP000320333"/>
    </source>
</evidence>
<dbReference type="InterPro" id="IPR050113">
    <property type="entry name" value="Ub_conjugating_enzyme"/>
</dbReference>
<name>A0A507FI33_9FUNG</name>
<keyword evidence="7" id="KW-1185">Reference proteome</keyword>
<feature type="active site" description="Glycyl thioester intermediate" evidence="3">
    <location>
        <position position="92"/>
    </location>
</feature>
<protein>
    <recommendedName>
        <fullName evidence="5">UBC core domain-containing protein</fullName>
    </recommendedName>
</protein>
<dbReference type="Gene3D" id="3.10.110.10">
    <property type="entry name" value="Ubiquitin Conjugating Enzyme"/>
    <property type="match status" value="1"/>
</dbReference>